<gene>
    <name evidence="1" type="ordered locus">FRAAL2515</name>
</gene>
<sequence length="138" mass="15030">MGDVASSRRHVWVEAAAERVWALVGDPGAIAAWFPSIVACEMSGSTRTCTLRSGEVVAEEIITVDDALMRLQYRIVRGIDVESHLGTVDVIPDGNHRCLVLYATDVRPDDLAGPLGTSVERALDLLAERFEQPSTRPD</sequence>
<proteinExistence type="predicted"/>
<protein>
    <recommendedName>
        <fullName evidence="3">SRPBCC family protein</fullName>
    </recommendedName>
</protein>
<dbReference type="SUPFAM" id="SSF55961">
    <property type="entry name" value="Bet v1-like"/>
    <property type="match status" value="1"/>
</dbReference>
<dbReference type="InterPro" id="IPR023393">
    <property type="entry name" value="START-like_dom_sf"/>
</dbReference>
<evidence type="ECO:0008006" key="3">
    <source>
        <dbReference type="Google" id="ProtNLM"/>
    </source>
</evidence>
<dbReference type="Gene3D" id="3.30.530.20">
    <property type="match status" value="1"/>
</dbReference>
<accession>Q0RMT5</accession>
<dbReference type="PANTHER" id="PTHR39332:SF7">
    <property type="entry name" value="SRPBCC FAMILY PROTEIN"/>
    <property type="match status" value="1"/>
</dbReference>
<organism evidence="1 2">
    <name type="scientific">Frankia alni (strain DSM 45986 / CECT 9034 / ACN14a)</name>
    <dbReference type="NCBI Taxonomy" id="326424"/>
    <lineage>
        <taxon>Bacteria</taxon>
        <taxon>Bacillati</taxon>
        <taxon>Actinomycetota</taxon>
        <taxon>Actinomycetes</taxon>
        <taxon>Frankiales</taxon>
        <taxon>Frankiaceae</taxon>
        <taxon>Frankia</taxon>
    </lineage>
</organism>
<evidence type="ECO:0000313" key="1">
    <source>
        <dbReference type="EMBL" id="CAJ61162.1"/>
    </source>
</evidence>
<dbReference type="KEGG" id="fal:FRAAL2515"/>
<reference evidence="1 2" key="1">
    <citation type="journal article" date="2007" name="Genome Res.">
        <title>Genome characteristics of facultatively symbiotic Frankia sp. strains reflect host range and host plant biogeography.</title>
        <authorList>
            <person name="Normand P."/>
            <person name="Lapierre P."/>
            <person name="Tisa L.S."/>
            <person name="Gogarten J.P."/>
            <person name="Alloisio N."/>
            <person name="Bagnarol E."/>
            <person name="Bassi C.A."/>
            <person name="Berry A.M."/>
            <person name="Bickhart D.M."/>
            <person name="Choisne N."/>
            <person name="Couloux A."/>
            <person name="Cournoyer B."/>
            <person name="Cruveiller S."/>
            <person name="Daubin V."/>
            <person name="Demange N."/>
            <person name="Francino M.P."/>
            <person name="Goltsman E."/>
            <person name="Huang Y."/>
            <person name="Kopp O.R."/>
            <person name="Labarre L."/>
            <person name="Lapidus A."/>
            <person name="Lavire C."/>
            <person name="Marechal J."/>
            <person name="Martinez M."/>
            <person name="Mastronunzio J.E."/>
            <person name="Mullin B.C."/>
            <person name="Niemann J."/>
            <person name="Pujic P."/>
            <person name="Rawnsley T."/>
            <person name="Rouy Z."/>
            <person name="Schenowitz C."/>
            <person name="Sellstedt A."/>
            <person name="Tavares F."/>
            <person name="Tomkins J.P."/>
            <person name="Vallenet D."/>
            <person name="Valverde C."/>
            <person name="Wall L.G."/>
            <person name="Wang Y."/>
            <person name="Medigue C."/>
            <person name="Benson D.R."/>
        </authorList>
    </citation>
    <scope>NUCLEOTIDE SEQUENCE [LARGE SCALE GENOMIC DNA]</scope>
    <source>
        <strain evidence="2">DSM 45986 / CECT 9034 / ACN14a</strain>
    </source>
</reference>
<dbReference type="HOGENOM" id="CLU_106645_3_1_11"/>
<dbReference type="EMBL" id="CT573213">
    <property type="protein sequence ID" value="CAJ61162.1"/>
    <property type="molecule type" value="Genomic_DNA"/>
</dbReference>
<dbReference type="eggNOG" id="ENOG50342QA">
    <property type="taxonomic scope" value="Bacteria"/>
</dbReference>
<dbReference type="AlphaFoldDB" id="Q0RMT5"/>
<dbReference type="PANTHER" id="PTHR39332">
    <property type="entry name" value="BLL4707 PROTEIN"/>
    <property type="match status" value="1"/>
</dbReference>
<keyword evidence="2" id="KW-1185">Reference proteome</keyword>
<dbReference type="Proteomes" id="UP000000657">
    <property type="component" value="Chromosome"/>
</dbReference>
<dbReference type="CDD" id="cd07821">
    <property type="entry name" value="PYR_PYL_RCAR_like"/>
    <property type="match status" value="1"/>
</dbReference>
<dbReference type="Pfam" id="PF10604">
    <property type="entry name" value="Polyketide_cyc2"/>
    <property type="match status" value="1"/>
</dbReference>
<dbReference type="STRING" id="326424.FRAAL2515"/>
<dbReference type="InterPro" id="IPR019587">
    <property type="entry name" value="Polyketide_cyclase/dehydratase"/>
</dbReference>
<name>Q0RMT5_FRAAA</name>
<evidence type="ECO:0000313" key="2">
    <source>
        <dbReference type="Proteomes" id="UP000000657"/>
    </source>
</evidence>